<evidence type="ECO:0000313" key="11">
    <source>
        <dbReference type="EMBL" id="ORY38425.1"/>
    </source>
</evidence>
<dbReference type="Pfam" id="PF22456">
    <property type="entry name" value="PqqF-like_C_4"/>
    <property type="match status" value="1"/>
</dbReference>
<dbReference type="SUPFAM" id="SSF63411">
    <property type="entry name" value="LuxS/MPP-like metallohydrolase"/>
    <property type="match status" value="4"/>
</dbReference>
<dbReference type="GO" id="GO:0005829">
    <property type="term" value="C:cytosol"/>
    <property type="evidence" value="ECO:0007669"/>
    <property type="project" value="TreeGrafter"/>
</dbReference>
<sequence>MNISPVTAPDLDDRRYALLTLPNGLQCLLVSDASTDKAAAAMDVHVGHLSDACSVAGLAHFCEHLLFMGNSKYPSENEYSSFLSANGGSSNAFTAADHTNYYFDVKADALEPALDRFTNFFVAPLFDASCTDREMRAVDSEHKKNLQSDSWRIYQLQKDLMHKDHPFCKFGTGNLVTLKDIPEQNNIDVRKVLLDFHDSFYSANIMKLVVLGKEPIEQLAEWVTQKASAIKNKNIPVPSFPGHPLGKDQLQRQISVKPVKDSRSLQITFPLPDLTKFYRCKPSSYLSHLIGHESEGSILALLKKKGWAQDLSAGASSGAINFSFFKISVSLTEEGSKHWEEVIVMVFQYIEMLKKTGVQEWIYEECKILSEVRFRFEEKRNPASFASRVAGDMHDYPPPDILNGSTVMFELDKKKVEEVLDLLRVDNFRLTLISPDFDSSSWSKAEWYGTEYLHEPISDSLKQALASIAPNPAFHLPLKNEFVPSNFTIRKTSATTQKCPNIVYETDTTRLWHKKDDTFWVPKAKVIFTLKSPLAYVTPVTCVLTRLYTDCLTDALNEFSYYASVAGLDYYMSNSTEGIELTISGYNDKVSLLLHRIMHTAKTLQIDEKRFIAVKEDLGRSYKNWSMEQPYQHASFFSSYVTQERLWTSDEKLAVLEELGVSDVMAFYPQLLGRLHVEGFVFGNVEVDEAVQLAKILQEELKFKALPGQLHNQVVRTHVFPDGQHIVHTRPIANPNQVNSALEHLIQIGDVSHADLRVRAMLFAQIAKEPCFNVLRTQEQLGYIVFSGIRKQTGMISFRILVQSERGPAYIEERSELFLRSLRNTILEMSEIEFKKNIEAVVFNLLEKDKNMAQEAHRLWGSISNKYYDFDQEERDAQMVTTITPQDLLEFFDNYISPDSRTRRILSIHLHSSKAKPEECVVTPREINQVSDSSDEIVTSRRIVVDENGVSELKASMELSKSPVPYTNLGVFRLSGNSKM</sequence>
<evidence type="ECO:0000313" key="12">
    <source>
        <dbReference type="Proteomes" id="UP000193642"/>
    </source>
</evidence>
<dbReference type="Pfam" id="PF05193">
    <property type="entry name" value="Peptidase_M16_C"/>
    <property type="match status" value="1"/>
</dbReference>
<keyword evidence="3" id="KW-0479">Metal-binding</keyword>
<evidence type="ECO:0000256" key="4">
    <source>
        <dbReference type="ARBA" id="ARBA00022801"/>
    </source>
</evidence>
<dbReference type="InterPro" id="IPR054734">
    <property type="entry name" value="PqqF-like_C_4"/>
</dbReference>
<evidence type="ECO:0000259" key="9">
    <source>
        <dbReference type="Pfam" id="PF16187"/>
    </source>
</evidence>
<dbReference type="Proteomes" id="UP000193642">
    <property type="component" value="Unassembled WGS sequence"/>
</dbReference>
<dbReference type="GO" id="GO:0004222">
    <property type="term" value="F:metalloendopeptidase activity"/>
    <property type="evidence" value="ECO:0007669"/>
    <property type="project" value="TreeGrafter"/>
</dbReference>
<evidence type="ECO:0000256" key="5">
    <source>
        <dbReference type="ARBA" id="ARBA00022833"/>
    </source>
</evidence>
<dbReference type="FunFam" id="3.30.830.10:FF:000005">
    <property type="entry name" value="nardilysin isoform X1"/>
    <property type="match status" value="1"/>
</dbReference>
<evidence type="ECO:0000256" key="6">
    <source>
        <dbReference type="ARBA" id="ARBA00023049"/>
    </source>
</evidence>
<dbReference type="AlphaFoldDB" id="A0A1Y2BWB8"/>
<dbReference type="GO" id="GO:0043171">
    <property type="term" value="P:peptide catabolic process"/>
    <property type="evidence" value="ECO:0007669"/>
    <property type="project" value="TreeGrafter"/>
</dbReference>
<dbReference type="Pfam" id="PF16187">
    <property type="entry name" value="Peptidase_M16_M"/>
    <property type="match status" value="1"/>
</dbReference>
<feature type="domain" description="Coenzyme PQQ synthesis protein F-like C-terminal lobe" evidence="10">
    <location>
        <begin position="762"/>
        <end position="860"/>
    </location>
</feature>
<evidence type="ECO:0000259" key="10">
    <source>
        <dbReference type="Pfam" id="PF22456"/>
    </source>
</evidence>
<evidence type="ECO:0008006" key="13">
    <source>
        <dbReference type="Google" id="ProtNLM"/>
    </source>
</evidence>
<keyword evidence="6" id="KW-0482">Metalloprotease</keyword>
<dbReference type="STRING" id="329046.A0A1Y2BWB8"/>
<organism evidence="11 12">
    <name type="scientific">Rhizoclosmatium globosum</name>
    <dbReference type="NCBI Taxonomy" id="329046"/>
    <lineage>
        <taxon>Eukaryota</taxon>
        <taxon>Fungi</taxon>
        <taxon>Fungi incertae sedis</taxon>
        <taxon>Chytridiomycota</taxon>
        <taxon>Chytridiomycota incertae sedis</taxon>
        <taxon>Chytridiomycetes</taxon>
        <taxon>Chytridiales</taxon>
        <taxon>Chytriomycetaceae</taxon>
        <taxon>Rhizoclosmatium</taxon>
    </lineage>
</organism>
<dbReference type="FunFam" id="3.30.830.10:FF:000003">
    <property type="entry name" value="Insulin-degrading enzyme"/>
    <property type="match status" value="1"/>
</dbReference>
<dbReference type="PANTHER" id="PTHR43690">
    <property type="entry name" value="NARDILYSIN"/>
    <property type="match status" value="1"/>
</dbReference>
<dbReference type="FunFam" id="3.30.830.10:FF:000004">
    <property type="entry name" value="Putative insulin-degrading enzyme"/>
    <property type="match status" value="1"/>
</dbReference>
<keyword evidence="5" id="KW-0862">Zinc</keyword>
<evidence type="ECO:0000259" key="8">
    <source>
        <dbReference type="Pfam" id="PF05193"/>
    </source>
</evidence>
<comment type="similarity">
    <text evidence="1">Belongs to the peptidase M16 family.</text>
</comment>
<dbReference type="Pfam" id="PF00675">
    <property type="entry name" value="Peptidase_M16"/>
    <property type="match status" value="1"/>
</dbReference>
<dbReference type="GO" id="GO:0005739">
    <property type="term" value="C:mitochondrion"/>
    <property type="evidence" value="ECO:0007669"/>
    <property type="project" value="TreeGrafter"/>
</dbReference>
<dbReference type="GO" id="GO:0046872">
    <property type="term" value="F:metal ion binding"/>
    <property type="evidence" value="ECO:0007669"/>
    <property type="project" value="UniProtKB-KW"/>
</dbReference>
<dbReference type="EMBL" id="MCGO01000044">
    <property type="protein sequence ID" value="ORY38425.1"/>
    <property type="molecule type" value="Genomic_DNA"/>
</dbReference>
<feature type="domain" description="Peptidase M16 C-terminal" evidence="8">
    <location>
        <begin position="190"/>
        <end position="367"/>
    </location>
</feature>
<evidence type="ECO:0000259" key="7">
    <source>
        <dbReference type="Pfam" id="PF00675"/>
    </source>
</evidence>
<evidence type="ECO:0000256" key="3">
    <source>
        <dbReference type="ARBA" id="ARBA00022723"/>
    </source>
</evidence>
<dbReference type="InterPro" id="IPR011765">
    <property type="entry name" value="Pept_M16_N"/>
</dbReference>
<dbReference type="PANTHER" id="PTHR43690:SF18">
    <property type="entry name" value="INSULIN-DEGRADING ENZYME-RELATED"/>
    <property type="match status" value="1"/>
</dbReference>
<keyword evidence="4" id="KW-0378">Hydrolase</keyword>
<dbReference type="GO" id="GO:0051603">
    <property type="term" value="P:proteolysis involved in protein catabolic process"/>
    <property type="evidence" value="ECO:0007669"/>
    <property type="project" value="TreeGrafter"/>
</dbReference>
<evidence type="ECO:0000256" key="1">
    <source>
        <dbReference type="ARBA" id="ARBA00007261"/>
    </source>
</evidence>
<accession>A0A1Y2BWB8</accession>
<gene>
    <name evidence="11" type="ORF">BCR33DRAFT_720793</name>
</gene>
<comment type="caution">
    <text evidence="11">The sequence shown here is derived from an EMBL/GenBank/DDBJ whole genome shotgun (WGS) entry which is preliminary data.</text>
</comment>
<keyword evidence="2" id="KW-0645">Protease</keyword>
<proteinExistence type="inferred from homology"/>
<dbReference type="InterPro" id="IPR007863">
    <property type="entry name" value="Peptidase_M16_C"/>
</dbReference>
<dbReference type="Gene3D" id="3.30.830.10">
    <property type="entry name" value="Metalloenzyme, LuxS/M16 peptidase-like"/>
    <property type="match status" value="4"/>
</dbReference>
<dbReference type="OrthoDB" id="952271at2759"/>
<dbReference type="InterPro" id="IPR032632">
    <property type="entry name" value="Peptidase_M16_M"/>
</dbReference>
<name>A0A1Y2BWB8_9FUNG</name>
<keyword evidence="12" id="KW-1185">Reference proteome</keyword>
<protein>
    <recommendedName>
        <fullName evidence="13">LuxS/MPP-like metallohydrolase</fullName>
    </recommendedName>
</protein>
<evidence type="ECO:0000256" key="2">
    <source>
        <dbReference type="ARBA" id="ARBA00022670"/>
    </source>
</evidence>
<feature type="domain" description="Peptidase M16 middle/third" evidence="9">
    <location>
        <begin position="374"/>
        <end position="654"/>
    </location>
</feature>
<dbReference type="InterPro" id="IPR050626">
    <property type="entry name" value="Peptidase_M16"/>
</dbReference>
<dbReference type="InterPro" id="IPR011249">
    <property type="entry name" value="Metalloenz_LuxS/M16"/>
</dbReference>
<feature type="domain" description="Peptidase M16 N-terminal" evidence="7">
    <location>
        <begin position="28"/>
        <end position="162"/>
    </location>
</feature>
<reference evidence="11 12" key="1">
    <citation type="submission" date="2016-07" db="EMBL/GenBank/DDBJ databases">
        <title>Pervasive Adenine N6-methylation of Active Genes in Fungi.</title>
        <authorList>
            <consortium name="DOE Joint Genome Institute"/>
            <person name="Mondo S.J."/>
            <person name="Dannebaum R.O."/>
            <person name="Kuo R.C."/>
            <person name="Labutti K."/>
            <person name="Haridas S."/>
            <person name="Kuo A."/>
            <person name="Salamov A."/>
            <person name="Ahrendt S.R."/>
            <person name="Lipzen A."/>
            <person name="Sullivan W."/>
            <person name="Andreopoulos W.B."/>
            <person name="Clum A."/>
            <person name="Lindquist E."/>
            <person name="Daum C."/>
            <person name="Ramamoorthy G.K."/>
            <person name="Gryganskyi A."/>
            <person name="Culley D."/>
            <person name="Magnuson J.K."/>
            <person name="James T.Y."/>
            <person name="O'Malley M.A."/>
            <person name="Stajich J.E."/>
            <person name="Spatafora J.W."/>
            <person name="Visel A."/>
            <person name="Grigoriev I.V."/>
        </authorList>
    </citation>
    <scope>NUCLEOTIDE SEQUENCE [LARGE SCALE GENOMIC DNA]</scope>
    <source>
        <strain evidence="11 12">JEL800</strain>
    </source>
</reference>